<dbReference type="AlphaFoldDB" id="A0A974NVF7"/>
<dbReference type="SUPFAM" id="SSF159594">
    <property type="entry name" value="XCC0632-like"/>
    <property type="match status" value="1"/>
</dbReference>
<dbReference type="EMBL" id="CP061035">
    <property type="protein sequence ID" value="QQV77794.1"/>
    <property type="molecule type" value="Genomic_DNA"/>
</dbReference>
<evidence type="ECO:0000313" key="3">
    <source>
        <dbReference type="Proteomes" id="UP000595894"/>
    </source>
</evidence>
<reference evidence="3" key="1">
    <citation type="submission" date="2020-09" db="EMBL/GenBank/DDBJ databases">
        <title>Sphingomonas sp., a new species isolated from pork steak.</title>
        <authorList>
            <person name="Heidler von Heilborn D."/>
        </authorList>
    </citation>
    <scope>NUCLEOTIDE SEQUENCE [LARGE SCALE GENOMIC DNA]</scope>
</reference>
<keyword evidence="3" id="KW-1185">Reference proteome</keyword>
<proteinExistence type="predicted"/>
<evidence type="ECO:0000259" key="1">
    <source>
        <dbReference type="Pfam" id="PF03886"/>
    </source>
</evidence>
<evidence type="ECO:0000313" key="2">
    <source>
        <dbReference type="EMBL" id="QQV77794.1"/>
    </source>
</evidence>
<name>A0A974NVF7_9SPHN</name>
<gene>
    <name evidence="2" type="ORF">H5J25_03220</name>
</gene>
<dbReference type="InterPro" id="IPR005586">
    <property type="entry name" value="ABC_trans_aux"/>
</dbReference>
<protein>
    <submittedName>
        <fullName evidence="2">Membrane integrity-associated transporter subunit PqiC</fullName>
    </submittedName>
</protein>
<accession>A0A974NVF7</accession>
<dbReference type="Gene3D" id="3.40.50.10610">
    <property type="entry name" value="ABC-type transport auxiliary lipoprotein component"/>
    <property type="match status" value="1"/>
</dbReference>
<dbReference type="PROSITE" id="PS51257">
    <property type="entry name" value="PROKAR_LIPOPROTEIN"/>
    <property type="match status" value="1"/>
</dbReference>
<dbReference type="Proteomes" id="UP000595894">
    <property type="component" value="Chromosome"/>
</dbReference>
<dbReference type="Pfam" id="PF03886">
    <property type="entry name" value="ABC_trans_aux"/>
    <property type="match status" value="1"/>
</dbReference>
<feature type="domain" description="ABC-type transport auxiliary lipoprotein component" evidence="1">
    <location>
        <begin position="40"/>
        <end position="193"/>
    </location>
</feature>
<dbReference type="KEGG" id="sari:H5J25_03220"/>
<organism evidence="2 3">
    <name type="scientific">Sphingomonas aliaeris</name>
    <dbReference type="NCBI Taxonomy" id="2759526"/>
    <lineage>
        <taxon>Bacteria</taxon>
        <taxon>Pseudomonadati</taxon>
        <taxon>Pseudomonadota</taxon>
        <taxon>Alphaproteobacteria</taxon>
        <taxon>Sphingomonadales</taxon>
        <taxon>Sphingomonadaceae</taxon>
        <taxon>Sphingomonas</taxon>
    </lineage>
</organism>
<sequence length="198" mass="20325">MTMTKFTVLLPIAGALALGGCISFGAKPPPVLLTLESAQSVPAGETRSSASAATITIAVPSVSQALATTRVPVQSSATSVAYVKDAQWVELPARLFARLAADTVAARTGRVVLSTAQSFSDPGARLSGELRNFGVDGSTSEAVVTFDAALIRTTGEVVEKRRFEARVPIAAIEANAASQGINQAANQVAGQVADWVGK</sequence>
<dbReference type="RefSeq" id="WP_202094726.1">
    <property type="nucleotide sequence ID" value="NZ_CP061035.1"/>
</dbReference>